<proteinExistence type="predicted"/>
<feature type="region of interest" description="Disordered" evidence="1">
    <location>
        <begin position="1"/>
        <end position="56"/>
    </location>
</feature>
<feature type="region of interest" description="Disordered" evidence="1">
    <location>
        <begin position="137"/>
        <end position="169"/>
    </location>
</feature>
<feature type="region of interest" description="Disordered" evidence="1">
    <location>
        <begin position="218"/>
        <end position="265"/>
    </location>
</feature>
<evidence type="ECO:0000256" key="1">
    <source>
        <dbReference type="SAM" id="MobiDB-lite"/>
    </source>
</evidence>
<dbReference type="EMBL" id="MU865930">
    <property type="protein sequence ID" value="KAK4450939.1"/>
    <property type="molecule type" value="Genomic_DNA"/>
</dbReference>
<gene>
    <name evidence="2" type="ORF">QBC34DRAFT_459314</name>
</gene>
<sequence>MAMPPIIATPKNRGSKRRRTIVNSDDEDQVPQFVEPQPPPSLAALPPPAAPRTPIRRVPTAAYSPRYEPDSSSPTIQPYLSVVNQASPNRPFVLGFDPTVNDPFTNQPRSGTGTLTAGANGEPVYRIPQADVRIRDGCRQRGALNSRSPTRPSRGPRIETRSRTRANELRRERARIFSAGMARRRELEGERVVVAGVEDMERMSLDEEEDPEEAATIILGTPVDGHDVEDMKLDSEWSEENKENSAQDNKVSGTPHANHAELDDGDTIVACVGRVNAEIPS</sequence>
<reference evidence="2" key="1">
    <citation type="journal article" date="2023" name="Mol. Phylogenet. Evol.">
        <title>Genome-scale phylogeny and comparative genomics of the fungal order Sordariales.</title>
        <authorList>
            <person name="Hensen N."/>
            <person name="Bonometti L."/>
            <person name="Westerberg I."/>
            <person name="Brannstrom I.O."/>
            <person name="Guillou S."/>
            <person name="Cros-Aarteil S."/>
            <person name="Calhoun S."/>
            <person name="Haridas S."/>
            <person name="Kuo A."/>
            <person name="Mondo S."/>
            <person name="Pangilinan J."/>
            <person name="Riley R."/>
            <person name="LaButti K."/>
            <person name="Andreopoulos B."/>
            <person name="Lipzen A."/>
            <person name="Chen C."/>
            <person name="Yan M."/>
            <person name="Daum C."/>
            <person name="Ng V."/>
            <person name="Clum A."/>
            <person name="Steindorff A."/>
            <person name="Ohm R.A."/>
            <person name="Martin F."/>
            <person name="Silar P."/>
            <person name="Natvig D.O."/>
            <person name="Lalanne C."/>
            <person name="Gautier V."/>
            <person name="Ament-Velasquez S.L."/>
            <person name="Kruys A."/>
            <person name="Hutchinson M.I."/>
            <person name="Powell A.J."/>
            <person name="Barry K."/>
            <person name="Miller A.N."/>
            <person name="Grigoriev I.V."/>
            <person name="Debuchy R."/>
            <person name="Gladieux P."/>
            <person name="Hiltunen Thoren M."/>
            <person name="Johannesson H."/>
        </authorList>
    </citation>
    <scope>NUCLEOTIDE SEQUENCE</scope>
    <source>
        <strain evidence="2">PSN243</strain>
    </source>
</reference>
<dbReference type="Proteomes" id="UP001321760">
    <property type="component" value="Unassembled WGS sequence"/>
</dbReference>
<reference evidence="2" key="2">
    <citation type="submission" date="2023-05" db="EMBL/GenBank/DDBJ databases">
        <authorList>
            <consortium name="Lawrence Berkeley National Laboratory"/>
            <person name="Steindorff A."/>
            <person name="Hensen N."/>
            <person name="Bonometti L."/>
            <person name="Westerberg I."/>
            <person name="Brannstrom I.O."/>
            <person name="Guillou S."/>
            <person name="Cros-Aarteil S."/>
            <person name="Calhoun S."/>
            <person name="Haridas S."/>
            <person name="Kuo A."/>
            <person name="Mondo S."/>
            <person name="Pangilinan J."/>
            <person name="Riley R."/>
            <person name="Labutti K."/>
            <person name="Andreopoulos B."/>
            <person name="Lipzen A."/>
            <person name="Chen C."/>
            <person name="Yanf M."/>
            <person name="Daum C."/>
            <person name="Ng V."/>
            <person name="Clum A."/>
            <person name="Ohm R."/>
            <person name="Martin F."/>
            <person name="Silar P."/>
            <person name="Natvig D."/>
            <person name="Lalanne C."/>
            <person name="Gautier V."/>
            <person name="Ament-Velasquez S.L."/>
            <person name="Kruys A."/>
            <person name="Hutchinson M.I."/>
            <person name="Powell A.J."/>
            <person name="Barry K."/>
            <person name="Miller A.N."/>
            <person name="Grigoriev I.V."/>
            <person name="Debuchy R."/>
            <person name="Gladieux P."/>
            <person name="Thoren M.H."/>
            <person name="Johannesson H."/>
        </authorList>
    </citation>
    <scope>NUCLEOTIDE SEQUENCE</scope>
    <source>
        <strain evidence="2">PSN243</strain>
    </source>
</reference>
<comment type="caution">
    <text evidence="2">The sequence shown here is derived from an EMBL/GenBank/DDBJ whole genome shotgun (WGS) entry which is preliminary data.</text>
</comment>
<feature type="compositionally biased region" description="Low complexity" evidence="1">
    <location>
        <begin position="146"/>
        <end position="155"/>
    </location>
</feature>
<evidence type="ECO:0000313" key="2">
    <source>
        <dbReference type="EMBL" id="KAK4450939.1"/>
    </source>
</evidence>
<keyword evidence="3" id="KW-1185">Reference proteome</keyword>
<feature type="compositionally biased region" description="Basic and acidic residues" evidence="1">
    <location>
        <begin position="156"/>
        <end position="169"/>
    </location>
</feature>
<evidence type="ECO:0000313" key="3">
    <source>
        <dbReference type="Proteomes" id="UP001321760"/>
    </source>
</evidence>
<protein>
    <submittedName>
        <fullName evidence="2">Uncharacterized protein</fullName>
    </submittedName>
</protein>
<organism evidence="2 3">
    <name type="scientific">Podospora aff. communis PSN243</name>
    <dbReference type="NCBI Taxonomy" id="3040156"/>
    <lineage>
        <taxon>Eukaryota</taxon>
        <taxon>Fungi</taxon>
        <taxon>Dikarya</taxon>
        <taxon>Ascomycota</taxon>
        <taxon>Pezizomycotina</taxon>
        <taxon>Sordariomycetes</taxon>
        <taxon>Sordariomycetidae</taxon>
        <taxon>Sordariales</taxon>
        <taxon>Podosporaceae</taxon>
        <taxon>Podospora</taxon>
    </lineage>
</organism>
<name>A0AAV9GSI9_9PEZI</name>
<feature type="compositionally biased region" description="Basic and acidic residues" evidence="1">
    <location>
        <begin position="224"/>
        <end position="245"/>
    </location>
</feature>
<dbReference type="AlphaFoldDB" id="A0AAV9GSI9"/>
<accession>A0AAV9GSI9</accession>
<feature type="compositionally biased region" description="Pro residues" evidence="1">
    <location>
        <begin position="36"/>
        <end position="51"/>
    </location>
</feature>